<reference evidence="2" key="1">
    <citation type="journal article" date="2023" name="Mol. Biol. Evol.">
        <title>Third-Generation Sequencing Reveals the Adaptive Role of the Epigenome in Three Deep-Sea Polychaetes.</title>
        <authorList>
            <person name="Perez M."/>
            <person name="Aroh O."/>
            <person name="Sun Y."/>
            <person name="Lan Y."/>
            <person name="Juniper S.K."/>
            <person name="Young C.R."/>
            <person name="Angers B."/>
            <person name="Qian P.Y."/>
        </authorList>
    </citation>
    <scope>NUCLEOTIDE SEQUENCE</scope>
    <source>
        <strain evidence="2">R07B-5</strain>
    </source>
</reference>
<evidence type="ECO:0000313" key="3">
    <source>
        <dbReference type="Proteomes" id="UP001209878"/>
    </source>
</evidence>
<organism evidence="2 3">
    <name type="scientific">Ridgeia piscesae</name>
    <name type="common">Tubeworm</name>
    <dbReference type="NCBI Taxonomy" id="27915"/>
    <lineage>
        <taxon>Eukaryota</taxon>
        <taxon>Metazoa</taxon>
        <taxon>Spiralia</taxon>
        <taxon>Lophotrochozoa</taxon>
        <taxon>Annelida</taxon>
        <taxon>Polychaeta</taxon>
        <taxon>Sedentaria</taxon>
        <taxon>Canalipalpata</taxon>
        <taxon>Sabellida</taxon>
        <taxon>Siboglinidae</taxon>
        <taxon>Ridgeia</taxon>
    </lineage>
</organism>
<evidence type="ECO:0000313" key="2">
    <source>
        <dbReference type="EMBL" id="KAK2178625.1"/>
    </source>
</evidence>
<keyword evidence="3" id="KW-1185">Reference proteome</keyword>
<accession>A0AAD9KWH9</accession>
<dbReference type="EMBL" id="JAODUO010000536">
    <property type="protein sequence ID" value="KAK2178625.1"/>
    <property type="molecule type" value="Genomic_DNA"/>
</dbReference>
<name>A0AAD9KWH9_RIDPI</name>
<dbReference type="Proteomes" id="UP001209878">
    <property type="component" value="Unassembled WGS sequence"/>
</dbReference>
<sequence>MNVKELRAAFESVGYSLGTRDLKRIVKKYCAKRNHLNLDDFVYCVTKVTTTQDTERKTANDGPANDAWGMSYV</sequence>
<gene>
    <name evidence="2" type="ORF">NP493_537g01018</name>
</gene>
<evidence type="ECO:0000256" key="1">
    <source>
        <dbReference type="SAM" id="MobiDB-lite"/>
    </source>
</evidence>
<proteinExistence type="predicted"/>
<dbReference type="AlphaFoldDB" id="A0AAD9KWH9"/>
<dbReference type="SUPFAM" id="SSF47473">
    <property type="entry name" value="EF-hand"/>
    <property type="match status" value="1"/>
</dbReference>
<dbReference type="InterPro" id="IPR011992">
    <property type="entry name" value="EF-hand-dom_pair"/>
</dbReference>
<protein>
    <submittedName>
        <fullName evidence="2">Uncharacterized protein</fullName>
    </submittedName>
</protein>
<comment type="caution">
    <text evidence="2">The sequence shown here is derived from an EMBL/GenBank/DDBJ whole genome shotgun (WGS) entry which is preliminary data.</text>
</comment>
<feature type="region of interest" description="Disordered" evidence="1">
    <location>
        <begin position="54"/>
        <end position="73"/>
    </location>
</feature>
<dbReference type="Gene3D" id="1.10.238.10">
    <property type="entry name" value="EF-hand"/>
    <property type="match status" value="1"/>
</dbReference>